<evidence type="ECO:0000313" key="2">
    <source>
        <dbReference type="Proteomes" id="UP000245207"/>
    </source>
</evidence>
<dbReference type="AlphaFoldDB" id="A0A2U1PAM9"/>
<protein>
    <submittedName>
        <fullName evidence="1">Reverse transcriptase domain-containing protein</fullName>
    </submittedName>
</protein>
<dbReference type="Proteomes" id="UP000245207">
    <property type="component" value="Unassembled WGS sequence"/>
</dbReference>
<evidence type="ECO:0000313" key="1">
    <source>
        <dbReference type="EMBL" id="PWA82789.1"/>
    </source>
</evidence>
<keyword evidence="1" id="KW-0548">Nucleotidyltransferase</keyword>
<dbReference type="PANTHER" id="PTHR35046">
    <property type="entry name" value="ZINC KNUCKLE (CCHC-TYPE) FAMILY PROTEIN"/>
    <property type="match status" value="1"/>
</dbReference>
<dbReference type="EMBL" id="PKPP01001431">
    <property type="protein sequence ID" value="PWA82789.1"/>
    <property type="molecule type" value="Genomic_DNA"/>
</dbReference>
<sequence length="192" mass="22072">MCHPEVRDGYHDNPLRGIGIRFEMPEFSGKDHAKKQRDLAGKSKVVTWENMKHLLKAKFLCDNHKQEAFLDDHNFFQRALTIEELVNEFDRLRMRFDATEEEEQVIAQFLGCIRPDISDVGDGADLEIKKGVVYADRGEALVTQRVLNIAVSQSIDNNSWLCNNIFRTKCTSKVKLCNKIIDGVVVITWFQS</sequence>
<gene>
    <name evidence="1" type="ORF">CTI12_AA172830</name>
</gene>
<keyword evidence="2" id="KW-1185">Reference proteome</keyword>
<name>A0A2U1PAM9_ARTAN</name>
<reference evidence="1 2" key="1">
    <citation type="journal article" date="2018" name="Mol. Plant">
        <title>The genome of Artemisia annua provides insight into the evolution of Asteraceae family and artemisinin biosynthesis.</title>
        <authorList>
            <person name="Shen Q."/>
            <person name="Zhang L."/>
            <person name="Liao Z."/>
            <person name="Wang S."/>
            <person name="Yan T."/>
            <person name="Shi P."/>
            <person name="Liu M."/>
            <person name="Fu X."/>
            <person name="Pan Q."/>
            <person name="Wang Y."/>
            <person name="Lv Z."/>
            <person name="Lu X."/>
            <person name="Zhang F."/>
            <person name="Jiang W."/>
            <person name="Ma Y."/>
            <person name="Chen M."/>
            <person name="Hao X."/>
            <person name="Li L."/>
            <person name="Tang Y."/>
            <person name="Lv G."/>
            <person name="Zhou Y."/>
            <person name="Sun X."/>
            <person name="Brodelius P.E."/>
            <person name="Rose J.K.C."/>
            <person name="Tang K."/>
        </authorList>
    </citation>
    <scope>NUCLEOTIDE SEQUENCE [LARGE SCALE GENOMIC DNA]</scope>
    <source>
        <strain evidence="2">cv. Huhao1</strain>
        <tissue evidence="1">Leaf</tissue>
    </source>
</reference>
<dbReference type="GO" id="GO:0003964">
    <property type="term" value="F:RNA-directed DNA polymerase activity"/>
    <property type="evidence" value="ECO:0007669"/>
    <property type="project" value="UniProtKB-KW"/>
</dbReference>
<comment type="caution">
    <text evidence="1">The sequence shown here is derived from an EMBL/GenBank/DDBJ whole genome shotgun (WGS) entry which is preliminary data.</text>
</comment>
<keyword evidence="1" id="KW-0695">RNA-directed DNA polymerase</keyword>
<proteinExistence type="predicted"/>
<keyword evidence="1" id="KW-0808">Transferase</keyword>
<organism evidence="1 2">
    <name type="scientific">Artemisia annua</name>
    <name type="common">Sweet wormwood</name>
    <dbReference type="NCBI Taxonomy" id="35608"/>
    <lineage>
        <taxon>Eukaryota</taxon>
        <taxon>Viridiplantae</taxon>
        <taxon>Streptophyta</taxon>
        <taxon>Embryophyta</taxon>
        <taxon>Tracheophyta</taxon>
        <taxon>Spermatophyta</taxon>
        <taxon>Magnoliopsida</taxon>
        <taxon>eudicotyledons</taxon>
        <taxon>Gunneridae</taxon>
        <taxon>Pentapetalae</taxon>
        <taxon>asterids</taxon>
        <taxon>campanulids</taxon>
        <taxon>Asterales</taxon>
        <taxon>Asteraceae</taxon>
        <taxon>Asteroideae</taxon>
        <taxon>Anthemideae</taxon>
        <taxon>Artemisiinae</taxon>
        <taxon>Artemisia</taxon>
    </lineage>
</organism>
<accession>A0A2U1PAM9</accession>
<dbReference type="PANTHER" id="PTHR35046:SF23">
    <property type="entry name" value="NUCLEOTIDYLTRANSFERASE, RIBONUCLEASE H"/>
    <property type="match status" value="1"/>
</dbReference>